<evidence type="ECO:0000256" key="1">
    <source>
        <dbReference type="SAM" id="Coils"/>
    </source>
</evidence>
<keyword evidence="1" id="KW-0175">Coiled coil</keyword>
<feature type="coiled-coil region" evidence="1">
    <location>
        <begin position="97"/>
        <end position="189"/>
    </location>
</feature>
<feature type="region of interest" description="Disordered" evidence="2">
    <location>
        <begin position="190"/>
        <end position="215"/>
    </location>
</feature>
<evidence type="ECO:0000313" key="4">
    <source>
        <dbReference type="Proteomes" id="UP000218231"/>
    </source>
</evidence>
<keyword evidence="4" id="KW-1185">Reference proteome</keyword>
<accession>A0A2A2KM33</accession>
<dbReference type="AlphaFoldDB" id="A0A2A2KM33"/>
<organism evidence="3 4">
    <name type="scientific">Diploscapter pachys</name>
    <dbReference type="NCBI Taxonomy" id="2018661"/>
    <lineage>
        <taxon>Eukaryota</taxon>
        <taxon>Metazoa</taxon>
        <taxon>Ecdysozoa</taxon>
        <taxon>Nematoda</taxon>
        <taxon>Chromadorea</taxon>
        <taxon>Rhabditida</taxon>
        <taxon>Rhabditina</taxon>
        <taxon>Rhabditomorpha</taxon>
        <taxon>Rhabditoidea</taxon>
        <taxon>Rhabditidae</taxon>
        <taxon>Diploscapter</taxon>
    </lineage>
</organism>
<gene>
    <name evidence="3" type="ORF">WR25_10176</name>
</gene>
<feature type="compositionally biased region" description="Basic and acidic residues" evidence="2">
    <location>
        <begin position="26"/>
        <end position="41"/>
    </location>
</feature>
<name>A0A2A2KM33_9BILA</name>
<evidence type="ECO:0000313" key="3">
    <source>
        <dbReference type="EMBL" id="PAV74962.1"/>
    </source>
</evidence>
<sequence length="215" mass="25327">MQIELDEVGQRLEQMHKEVKLYKKNGEEKDEKIRELRKKLESSSAENAKTTAESAQERDLYKTQFETSRDRVRELQQLLELEKSQTESQRSQIAELRTANEDELRQLRAEHSNLQARYESEMNGWTREVELYEKDLENAEHDKYLLQTKLDKLELHMQRLRDELEEVGLQEVNAKRQSAEEDKDMATVLLSPASSRQLAPKRSKVELDTTPYASF</sequence>
<proteinExistence type="predicted"/>
<dbReference type="Proteomes" id="UP000218231">
    <property type="component" value="Unassembled WGS sequence"/>
</dbReference>
<dbReference type="EMBL" id="LIAE01008246">
    <property type="protein sequence ID" value="PAV74962.1"/>
    <property type="molecule type" value="Genomic_DNA"/>
</dbReference>
<reference evidence="3 4" key="1">
    <citation type="journal article" date="2017" name="Curr. Biol.">
        <title>Genome architecture and evolution of a unichromosomal asexual nematode.</title>
        <authorList>
            <person name="Fradin H."/>
            <person name="Zegar C."/>
            <person name="Gutwein M."/>
            <person name="Lucas J."/>
            <person name="Kovtun M."/>
            <person name="Corcoran D."/>
            <person name="Baugh L.R."/>
            <person name="Kiontke K."/>
            <person name="Gunsalus K."/>
            <person name="Fitch D.H."/>
            <person name="Piano F."/>
        </authorList>
    </citation>
    <scope>NUCLEOTIDE SEQUENCE [LARGE SCALE GENOMIC DNA]</scope>
    <source>
        <strain evidence="3">PF1309</strain>
    </source>
</reference>
<feature type="compositionally biased region" description="Polar residues" evidence="2">
    <location>
        <begin position="42"/>
        <end position="54"/>
    </location>
</feature>
<protein>
    <submittedName>
        <fullName evidence="3">Uncharacterized protein</fullName>
    </submittedName>
</protein>
<comment type="caution">
    <text evidence="3">The sequence shown here is derived from an EMBL/GenBank/DDBJ whole genome shotgun (WGS) entry which is preliminary data.</text>
</comment>
<feature type="region of interest" description="Disordered" evidence="2">
    <location>
        <begin position="26"/>
        <end position="60"/>
    </location>
</feature>
<evidence type="ECO:0000256" key="2">
    <source>
        <dbReference type="SAM" id="MobiDB-lite"/>
    </source>
</evidence>